<reference evidence="4 5" key="1">
    <citation type="submission" date="2019-07" db="EMBL/GenBank/DDBJ databases">
        <title>Lentzea xizangensis sp. nov., isolated from Qinghai-Tibetan Plateau Soils.</title>
        <authorList>
            <person name="Huang J."/>
        </authorList>
    </citation>
    <scope>NUCLEOTIDE SEQUENCE [LARGE SCALE GENOMIC DNA]</scope>
    <source>
        <strain evidence="4 5">FXJ1.1311</strain>
    </source>
</reference>
<dbReference type="Proteomes" id="UP000316639">
    <property type="component" value="Unassembled WGS sequence"/>
</dbReference>
<evidence type="ECO:0000313" key="4">
    <source>
        <dbReference type="EMBL" id="TWP51399.1"/>
    </source>
</evidence>
<proteinExistence type="predicted"/>
<keyword evidence="2" id="KW-0472">Membrane</keyword>
<accession>A0A563EUP8</accession>
<name>A0A563EUP8_9PSEU</name>
<feature type="region of interest" description="Disordered" evidence="1">
    <location>
        <begin position="25"/>
        <end position="53"/>
    </location>
</feature>
<feature type="chain" id="PRO_5022126074" evidence="3">
    <location>
        <begin position="24"/>
        <end position="464"/>
    </location>
</feature>
<evidence type="ECO:0000256" key="2">
    <source>
        <dbReference type="SAM" id="Phobius"/>
    </source>
</evidence>
<dbReference type="RefSeq" id="WP_146352085.1">
    <property type="nucleotide sequence ID" value="NZ_VOBR01000008.1"/>
</dbReference>
<feature type="signal peptide" evidence="3">
    <location>
        <begin position="1"/>
        <end position="23"/>
    </location>
</feature>
<dbReference type="EMBL" id="VOBR01000008">
    <property type="protein sequence ID" value="TWP51399.1"/>
    <property type="molecule type" value="Genomic_DNA"/>
</dbReference>
<comment type="caution">
    <text evidence="4">The sequence shown here is derived from an EMBL/GenBank/DDBJ whole genome shotgun (WGS) entry which is preliminary data.</text>
</comment>
<feature type="transmembrane region" description="Helical" evidence="2">
    <location>
        <begin position="434"/>
        <end position="452"/>
    </location>
</feature>
<keyword evidence="2" id="KW-0812">Transmembrane</keyword>
<keyword evidence="2" id="KW-1133">Transmembrane helix</keyword>
<feature type="compositionally biased region" description="Pro residues" evidence="1">
    <location>
        <begin position="27"/>
        <end position="41"/>
    </location>
</feature>
<organism evidence="4 5">
    <name type="scientific">Lentzea tibetensis</name>
    <dbReference type="NCBI Taxonomy" id="2591470"/>
    <lineage>
        <taxon>Bacteria</taxon>
        <taxon>Bacillati</taxon>
        <taxon>Actinomycetota</taxon>
        <taxon>Actinomycetes</taxon>
        <taxon>Pseudonocardiales</taxon>
        <taxon>Pseudonocardiaceae</taxon>
        <taxon>Lentzea</taxon>
    </lineage>
</organism>
<evidence type="ECO:0000313" key="5">
    <source>
        <dbReference type="Proteomes" id="UP000316639"/>
    </source>
</evidence>
<protein>
    <submittedName>
        <fullName evidence="4">Uncharacterized protein</fullName>
    </submittedName>
</protein>
<dbReference type="OrthoDB" id="3676216at2"/>
<evidence type="ECO:0000256" key="3">
    <source>
        <dbReference type="SAM" id="SignalP"/>
    </source>
</evidence>
<evidence type="ECO:0000256" key="1">
    <source>
        <dbReference type="SAM" id="MobiDB-lite"/>
    </source>
</evidence>
<keyword evidence="5" id="KW-1185">Reference proteome</keyword>
<dbReference type="AlphaFoldDB" id="A0A563EUP8"/>
<gene>
    <name evidence="4" type="ORF">FKR81_14350</name>
</gene>
<keyword evidence="3" id="KW-0732">Signal</keyword>
<sequence>MRRALSLPATGLLLFLLAGPALAQPTTPVPGPRDPNQPPASAPNGPQPLAHAVGDAGTGLAVVRIGPNAVPTNTILPGFSDQLPKQSAGEFGLGLASAQVNTEAFLTTERVITQASPVGFAIAGRSPQSPGTLVQTAIPDNPQPTNGGLNPPASPLDTVLEVGLLNGSVHSRWDTEKGPCVEPLANAQTEAASISVLNAIPTLPSTPELPKLPLLDGLLSNSTSLVSLPETFKAQSKVQLVDLPGGKNKAVRSTSTMQAVSVRLAGGVQIDVVSQPTLTATATGDETTSKIEYTAPVLRVSQGGKELGVLDAAHPQLDVPLLLDLVVARLQIAELTEKKASFSGPGFSGFQLGATARLLDVQLLPTDRLKIKDLPSALAQISLGEQIVRAAAPKDGVVCGTASAPKPPGGPVAAPPKQAPPLAYTNAAYNSIPLFWVGTALLLTGVIVVAAMPRGRRPARSPEA</sequence>